<dbReference type="InterPro" id="IPR039971">
    <property type="entry name" value="CWC24-like"/>
</dbReference>
<feature type="zinc finger region" description="C3H1-type" evidence="7">
    <location>
        <begin position="174"/>
        <end position="202"/>
    </location>
</feature>
<comment type="function">
    <text evidence="1 8">Involved in pre-mRNA splicing.</text>
</comment>
<evidence type="ECO:0000256" key="6">
    <source>
        <dbReference type="ARBA" id="ARBA00022833"/>
    </source>
</evidence>
<keyword evidence="6 7" id="KW-0862">Zinc</keyword>
<dbReference type="FunFam" id="3.30.40.10:FF:000045">
    <property type="entry name" value="RING finger protein 113A"/>
    <property type="match status" value="1"/>
</dbReference>
<comment type="caution">
    <text evidence="12">The sequence shown here is derived from an EMBL/GenBank/DDBJ whole genome shotgun (WGS) entry which is preliminary data.</text>
</comment>
<dbReference type="PANTHER" id="PTHR12930:SF0">
    <property type="entry name" value="RING FINGER PROTEIN 113B"/>
    <property type="match status" value="1"/>
</dbReference>
<dbReference type="InterPro" id="IPR001841">
    <property type="entry name" value="Znf_RING"/>
</dbReference>
<dbReference type="OrthoDB" id="25761at2759"/>
<dbReference type="GO" id="GO:0003677">
    <property type="term" value="F:DNA binding"/>
    <property type="evidence" value="ECO:0007669"/>
    <property type="project" value="UniProtKB-UniRule"/>
</dbReference>
<keyword evidence="8" id="KW-0539">Nucleus</keyword>
<dbReference type="Gene3D" id="4.10.1000.10">
    <property type="entry name" value="Zinc finger, CCCH-type"/>
    <property type="match status" value="1"/>
</dbReference>
<organism evidence="12 13">
    <name type="scientific">Ophiocordyceps sinensis</name>
    <dbReference type="NCBI Taxonomy" id="72228"/>
    <lineage>
        <taxon>Eukaryota</taxon>
        <taxon>Fungi</taxon>
        <taxon>Dikarya</taxon>
        <taxon>Ascomycota</taxon>
        <taxon>Pezizomycotina</taxon>
        <taxon>Sordariomycetes</taxon>
        <taxon>Hypocreomycetidae</taxon>
        <taxon>Hypocreales</taxon>
        <taxon>Ophiocordycipitaceae</taxon>
        <taxon>Ophiocordyceps</taxon>
    </lineage>
</organism>
<evidence type="ECO:0000259" key="11">
    <source>
        <dbReference type="PROSITE" id="PS50103"/>
    </source>
</evidence>
<dbReference type="Proteomes" id="UP000557566">
    <property type="component" value="Unassembled WGS sequence"/>
</dbReference>
<dbReference type="GO" id="GO:0006397">
    <property type="term" value="P:mRNA processing"/>
    <property type="evidence" value="ECO:0007669"/>
    <property type="project" value="UniProtKB-KW"/>
</dbReference>
<dbReference type="SUPFAM" id="SSF90229">
    <property type="entry name" value="CCCH zinc finger"/>
    <property type="match status" value="1"/>
</dbReference>
<dbReference type="PROSITE" id="PS50103">
    <property type="entry name" value="ZF_C3H1"/>
    <property type="match status" value="1"/>
</dbReference>
<evidence type="ECO:0000256" key="7">
    <source>
        <dbReference type="PROSITE-ProRule" id="PRU00723"/>
    </source>
</evidence>
<evidence type="ECO:0000256" key="8">
    <source>
        <dbReference type="RuleBase" id="RU367110"/>
    </source>
</evidence>
<dbReference type="SMART" id="SM00184">
    <property type="entry name" value="RING"/>
    <property type="match status" value="1"/>
</dbReference>
<comment type="subcellular location">
    <subcellularLocation>
        <location evidence="8">Nucleus</location>
    </subcellularLocation>
</comment>
<evidence type="ECO:0000256" key="5">
    <source>
        <dbReference type="ARBA" id="ARBA00022771"/>
    </source>
</evidence>
<gene>
    <name evidence="12" type="ORF">G6O67_000013</name>
</gene>
<protein>
    <recommendedName>
        <fullName evidence="8">Pre-mRNA-splicing factor CWC24</fullName>
    </recommendedName>
</protein>
<keyword evidence="5 7" id="KW-0863">Zinc-finger</keyword>
<dbReference type="EMBL" id="JAAVMX010000001">
    <property type="protein sequence ID" value="KAF4512660.1"/>
    <property type="molecule type" value="Genomic_DNA"/>
</dbReference>
<dbReference type="Gene3D" id="3.30.40.10">
    <property type="entry name" value="Zinc/RING finger domain, C3HC4 (zinc finger)"/>
    <property type="match status" value="1"/>
</dbReference>
<proteinExistence type="inferred from homology"/>
<evidence type="ECO:0000259" key="10">
    <source>
        <dbReference type="PROSITE" id="PS50089"/>
    </source>
</evidence>
<feature type="compositionally biased region" description="Basic residues" evidence="9">
    <location>
        <begin position="19"/>
        <end position="34"/>
    </location>
</feature>
<dbReference type="Pfam" id="PF00642">
    <property type="entry name" value="zf-CCCH"/>
    <property type="match status" value="1"/>
</dbReference>
<reference evidence="12 13" key="1">
    <citation type="journal article" date="2020" name="Genome Biol. Evol.">
        <title>A new high-quality draft genome assembly of the Chinese cordyceps Ophiocordyceps sinensis.</title>
        <authorList>
            <person name="Shu R."/>
            <person name="Zhang J."/>
            <person name="Meng Q."/>
            <person name="Zhang H."/>
            <person name="Zhou G."/>
            <person name="Li M."/>
            <person name="Wu P."/>
            <person name="Zhao Y."/>
            <person name="Chen C."/>
            <person name="Qin Q."/>
        </authorList>
    </citation>
    <scope>NUCLEOTIDE SEQUENCE [LARGE SCALE GENOMIC DNA]</scope>
    <source>
        <strain evidence="12 13">IOZ07</strain>
    </source>
</reference>
<dbReference type="InterPro" id="IPR036855">
    <property type="entry name" value="Znf_CCCH_sf"/>
</dbReference>
<evidence type="ECO:0000256" key="1">
    <source>
        <dbReference type="ARBA" id="ARBA00003777"/>
    </source>
</evidence>
<evidence type="ECO:0000256" key="2">
    <source>
        <dbReference type="ARBA" id="ARBA00009161"/>
    </source>
</evidence>
<keyword evidence="8" id="KW-0238">DNA-binding</keyword>
<feature type="domain" description="C3H1-type" evidence="11">
    <location>
        <begin position="174"/>
        <end position="202"/>
    </location>
</feature>
<dbReference type="PROSITE" id="PS50089">
    <property type="entry name" value="ZF_RING_2"/>
    <property type="match status" value="1"/>
</dbReference>
<name>A0A8H4V9J7_9HYPO</name>
<keyword evidence="13" id="KW-1185">Reference proteome</keyword>
<dbReference type="Pfam" id="PF13923">
    <property type="entry name" value="zf-C3HC4_2"/>
    <property type="match status" value="1"/>
</dbReference>
<dbReference type="PANTHER" id="PTHR12930">
    <property type="entry name" value="ZINC FINGER PROTEIN 183"/>
    <property type="match status" value="1"/>
</dbReference>
<keyword evidence="4 7" id="KW-0479">Metal-binding</keyword>
<feature type="region of interest" description="Disordered" evidence="9">
    <location>
        <begin position="318"/>
        <end position="338"/>
    </location>
</feature>
<dbReference type="PROSITE" id="PS00518">
    <property type="entry name" value="ZF_RING_1"/>
    <property type="match status" value="1"/>
</dbReference>
<keyword evidence="8" id="KW-0507">mRNA processing</keyword>
<evidence type="ECO:0000313" key="12">
    <source>
        <dbReference type="EMBL" id="KAF4512660.1"/>
    </source>
</evidence>
<evidence type="ECO:0000256" key="9">
    <source>
        <dbReference type="SAM" id="MobiDB-lite"/>
    </source>
</evidence>
<feature type="compositionally biased region" description="Acidic residues" evidence="9">
    <location>
        <begin position="325"/>
        <end position="338"/>
    </location>
</feature>
<dbReference type="GO" id="GO:0008270">
    <property type="term" value="F:zinc ion binding"/>
    <property type="evidence" value="ECO:0007669"/>
    <property type="project" value="UniProtKB-KW"/>
</dbReference>
<feature type="region of interest" description="Disordered" evidence="9">
    <location>
        <begin position="1"/>
        <end position="78"/>
    </location>
</feature>
<dbReference type="AlphaFoldDB" id="A0A8H4V9J7"/>
<dbReference type="SMART" id="SM00356">
    <property type="entry name" value="ZnF_C3H1"/>
    <property type="match status" value="1"/>
</dbReference>
<keyword evidence="8" id="KW-0508">mRNA splicing</keyword>
<dbReference type="GO" id="GO:0034247">
    <property type="term" value="P:snoRNA splicing"/>
    <property type="evidence" value="ECO:0007669"/>
    <property type="project" value="TreeGrafter"/>
</dbReference>
<evidence type="ECO:0000313" key="13">
    <source>
        <dbReference type="Proteomes" id="UP000557566"/>
    </source>
</evidence>
<dbReference type="SUPFAM" id="SSF57850">
    <property type="entry name" value="RING/U-box"/>
    <property type="match status" value="1"/>
</dbReference>
<accession>A0A8H4V9J7</accession>
<evidence type="ECO:0000256" key="3">
    <source>
        <dbReference type="ARBA" id="ARBA00011524"/>
    </source>
</evidence>
<comment type="similarity">
    <text evidence="2 8">Belongs to the CWC24 family.</text>
</comment>
<sequence length="338" mass="37042">MEATGIGEPQGESKPVALFKRRGAKGKANLRKRPATPPPAGSDSDYSSSEDETGRRVKRRKRASAIVTATSRHGAGGEKHLASTIFTADRDVPITSANDATKQSNWYDEDSKGALSKKSLLGSTRSLPTDAQPDGTYKGLANQTSFIQKNPDAPQRTVGPIKAPTNIRTITVTDFAPDVCKDYKQTGYCGFGDNCKFLHSREDYKQGWQLDKEWDNVTKGKRNLGGTVVASANRNKQAADDDDEAILESIPFVCIICREAYKEPIVTRCGHYFCESCALKRFRRDPTCAACGAGTNGVFNTAKRLKKLLERKRERAAKRRQEALEAGEEVSEDEDAAT</sequence>
<dbReference type="InterPro" id="IPR017907">
    <property type="entry name" value="Znf_RING_CS"/>
</dbReference>
<dbReference type="CDD" id="cd16539">
    <property type="entry name" value="RING-HC_RNF113A_B"/>
    <property type="match status" value="1"/>
</dbReference>
<comment type="subunit">
    <text evidence="3 8">Associated with the spliceosome.</text>
</comment>
<keyword evidence="8" id="KW-0747">Spliceosome</keyword>
<feature type="domain" description="RING-type" evidence="10">
    <location>
        <begin position="254"/>
        <end position="291"/>
    </location>
</feature>
<evidence type="ECO:0000256" key="4">
    <source>
        <dbReference type="ARBA" id="ARBA00022723"/>
    </source>
</evidence>
<dbReference type="InterPro" id="IPR000571">
    <property type="entry name" value="Znf_CCCH"/>
</dbReference>
<dbReference type="GO" id="GO:0005684">
    <property type="term" value="C:U2-type spliceosomal complex"/>
    <property type="evidence" value="ECO:0007669"/>
    <property type="project" value="TreeGrafter"/>
</dbReference>
<dbReference type="InterPro" id="IPR013083">
    <property type="entry name" value="Znf_RING/FYVE/PHD"/>
</dbReference>